<sequence length="105" mass="11670">MEYSIDGGETWLEYPNSENIIPCLFGMTQEYILRIDPLNNKENITSLYKTRVTISCKTAAIYSRLNKIVFYVSTNGSSGCTVDVSSCTRNSDVFTDIATGFDLSG</sequence>
<dbReference type="EMBL" id="BK015689">
    <property type="protein sequence ID" value="DAE20055.1"/>
    <property type="molecule type" value="Genomic_DNA"/>
</dbReference>
<name>A0A8S5QLC0_9CAUD</name>
<evidence type="ECO:0000313" key="1">
    <source>
        <dbReference type="EMBL" id="DAE20055.1"/>
    </source>
</evidence>
<protein>
    <submittedName>
        <fullName evidence="1">BNR/Asp-box repeat protein</fullName>
    </submittedName>
</protein>
<organism evidence="1">
    <name type="scientific">CrAss-like virus sp. ctYsL76</name>
    <dbReference type="NCBI Taxonomy" id="2826826"/>
    <lineage>
        <taxon>Viruses</taxon>
        <taxon>Duplodnaviria</taxon>
        <taxon>Heunggongvirae</taxon>
        <taxon>Uroviricota</taxon>
        <taxon>Caudoviricetes</taxon>
        <taxon>Crassvirales</taxon>
    </lineage>
</organism>
<proteinExistence type="predicted"/>
<accession>A0A8S5QLC0</accession>
<reference evidence="1" key="1">
    <citation type="journal article" date="2021" name="Proc. Natl. Acad. Sci. U.S.A.">
        <title>A Catalog of Tens of Thousands of Viruses from Human Metagenomes Reveals Hidden Associations with Chronic Diseases.</title>
        <authorList>
            <person name="Tisza M.J."/>
            <person name="Buck C.B."/>
        </authorList>
    </citation>
    <scope>NUCLEOTIDE SEQUENCE</scope>
    <source>
        <strain evidence="1">CtYsL76</strain>
    </source>
</reference>